<dbReference type="OrthoDB" id="9805604at2"/>
<sequence>MMSKVLAIIPARSGSKSVKNKNIREINGKPMIAYSIEHAKASKLIDRVIVSTDSEVYAKIAREYGAETPFIRPAEYALDTSLDLEVFEHALSFLEEKEGYIPDLVVQLRPTYPIRKVQDIDNMITRMLGDKTIDSMRCIAPAKEIAYKMWHKLKDGSLSPIMKEIKECYNMPRQQLPDVFYQNACIDVIRTDVITKNHSMSGDKIVGYEMEENFDIDTEEEFRKAEEYLKITSGNKTFVFDIDGVVAKLQKNLDYALSEPNEPMIEIMNQLYDYGNKIVLFTARGYVTGKDWSEITKEQMKRWGVQYHELKFGKPNADYYVDDKMLSMESLYQMFVK</sequence>
<evidence type="ECO:0000256" key="4">
    <source>
        <dbReference type="ARBA" id="ARBA00012491"/>
    </source>
</evidence>
<evidence type="ECO:0000256" key="1">
    <source>
        <dbReference type="ARBA" id="ARBA00001862"/>
    </source>
</evidence>
<dbReference type="EC" id="2.7.7.43" evidence="4"/>
<dbReference type="UniPathway" id="UPA00628"/>
<comment type="similarity">
    <text evidence="3">Belongs to the CMP-NeuNAc synthase family.</text>
</comment>
<dbReference type="RefSeq" id="WP_094378318.1">
    <property type="nucleotide sequence ID" value="NZ_NOKA02000113.1"/>
</dbReference>
<keyword evidence="5" id="KW-0548">Nucleotidyltransferase</keyword>
<comment type="catalytic activity">
    <reaction evidence="1">
        <text>an N-acylneuraminate + CTP = a CMP-N-acyl-beta-neuraminate + diphosphate</text>
        <dbReference type="Rhea" id="RHEA:11344"/>
        <dbReference type="ChEBI" id="CHEBI:33019"/>
        <dbReference type="ChEBI" id="CHEBI:37563"/>
        <dbReference type="ChEBI" id="CHEBI:60073"/>
        <dbReference type="ChEBI" id="CHEBI:68671"/>
        <dbReference type="EC" id="2.7.7.43"/>
    </reaction>
</comment>
<dbReference type="GO" id="GO:0008781">
    <property type="term" value="F:N-acylneuraminate cytidylyltransferase activity"/>
    <property type="evidence" value="ECO:0007669"/>
    <property type="project" value="UniProtKB-EC"/>
</dbReference>
<protein>
    <recommendedName>
        <fullName evidence="4">N-acylneuraminate cytidylyltransferase</fullName>
        <ecNumber evidence="4">2.7.7.43</ecNumber>
    </recommendedName>
</protein>
<dbReference type="Gene3D" id="3.40.50.1000">
    <property type="entry name" value="HAD superfamily/HAD-like"/>
    <property type="match status" value="1"/>
</dbReference>
<comment type="pathway">
    <text evidence="2">Amino-sugar metabolism; N-acetylneuraminate metabolism.</text>
</comment>
<evidence type="ECO:0000256" key="3">
    <source>
        <dbReference type="ARBA" id="ARBA00010726"/>
    </source>
</evidence>
<keyword evidence="6" id="KW-1185">Reference proteome</keyword>
<dbReference type="CDD" id="cd02513">
    <property type="entry name" value="CMP-NeuAc_Synthase"/>
    <property type="match status" value="1"/>
</dbReference>
<dbReference type="InterPro" id="IPR023214">
    <property type="entry name" value="HAD_sf"/>
</dbReference>
<organism evidence="5 6">
    <name type="scientific">Lachnotalea glycerini</name>
    <dbReference type="NCBI Taxonomy" id="1763509"/>
    <lineage>
        <taxon>Bacteria</taxon>
        <taxon>Bacillati</taxon>
        <taxon>Bacillota</taxon>
        <taxon>Clostridia</taxon>
        <taxon>Lachnospirales</taxon>
        <taxon>Lachnospiraceae</taxon>
        <taxon>Lachnotalea</taxon>
    </lineage>
</organism>
<proteinExistence type="inferred from homology"/>
<comment type="caution">
    <text evidence="5">The sequence shown here is derived from an EMBL/GenBank/DDBJ whole genome shotgun (WGS) entry which is preliminary data.</text>
</comment>
<reference evidence="5 6" key="1">
    <citation type="journal article" date="2017" name="Genome Announc.">
        <title>Draft Genome Sequence of a Sporulating and Motile Strain of Lachnotalea glycerini Isolated from Water in Quebec City, Canada.</title>
        <authorList>
            <person name="Maheux A.F."/>
            <person name="Boudreau D.K."/>
            <person name="Berube E."/>
            <person name="Boissinot M."/>
            <person name="Raymond F."/>
            <person name="Brodeur S."/>
            <person name="Corbeil J."/>
            <person name="Isabel S."/>
            <person name="Omar R.F."/>
            <person name="Bergeron M.G."/>
        </authorList>
    </citation>
    <scope>NUCLEOTIDE SEQUENCE [LARGE SCALE GENOMIC DNA]</scope>
    <source>
        <strain evidence="5 6">CCRI-19302</strain>
    </source>
</reference>
<evidence type="ECO:0000256" key="2">
    <source>
        <dbReference type="ARBA" id="ARBA00005141"/>
    </source>
</evidence>
<dbReference type="PANTHER" id="PTHR21485">
    <property type="entry name" value="HAD SUPERFAMILY MEMBERS CMAS AND KDSC"/>
    <property type="match status" value="1"/>
</dbReference>
<dbReference type="PANTHER" id="PTHR21485:SF6">
    <property type="entry name" value="N-ACYLNEURAMINATE CYTIDYLYLTRANSFERASE-RELATED"/>
    <property type="match status" value="1"/>
</dbReference>
<dbReference type="Proteomes" id="UP000216411">
    <property type="component" value="Unassembled WGS sequence"/>
</dbReference>
<dbReference type="GO" id="GO:0006054">
    <property type="term" value="P:N-acetylneuraminate metabolic process"/>
    <property type="evidence" value="ECO:0007669"/>
    <property type="project" value="UniProtKB-UniPathway"/>
</dbReference>
<dbReference type="Gene3D" id="3.90.550.10">
    <property type="entry name" value="Spore Coat Polysaccharide Biosynthesis Protein SpsA, Chain A"/>
    <property type="match status" value="1"/>
</dbReference>
<accession>A0A371J392</accession>
<evidence type="ECO:0000313" key="6">
    <source>
        <dbReference type="Proteomes" id="UP000216411"/>
    </source>
</evidence>
<gene>
    <name evidence="5" type="ORF">CG710_020865</name>
</gene>
<dbReference type="SUPFAM" id="SSF53448">
    <property type="entry name" value="Nucleotide-diphospho-sugar transferases"/>
    <property type="match status" value="1"/>
</dbReference>
<keyword evidence="5" id="KW-0808">Transferase</keyword>
<dbReference type="InterPro" id="IPR036412">
    <property type="entry name" value="HAD-like_sf"/>
</dbReference>
<name>A0A371J392_9FIRM</name>
<dbReference type="InterPro" id="IPR050793">
    <property type="entry name" value="CMP-NeuNAc_synthase"/>
</dbReference>
<dbReference type="SUPFAM" id="SSF56784">
    <property type="entry name" value="HAD-like"/>
    <property type="match status" value="1"/>
</dbReference>
<dbReference type="AlphaFoldDB" id="A0A371J392"/>
<dbReference type="InterPro" id="IPR003329">
    <property type="entry name" value="Cytidylyl_trans"/>
</dbReference>
<evidence type="ECO:0000313" key="5">
    <source>
        <dbReference type="EMBL" id="RDY27249.1"/>
    </source>
</evidence>
<dbReference type="EMBL" id="NOKA02000113">
    <property type="protein sequence ID" value="RDY27249.1"/>
    <property type="molecule type" value="Genomic_DNA"/>
</dbReference>
<dbReference type="Pfam" id="PF02348">
    <property type="entry name" value="CTP_transf_3"/>
    <property type="match status" value="1"/>
</dbReference>
<dbReference type="InterPro" id="IPR029044">
    <property type="entry name" value="Nucleotide-diphossugar_trans"/>
</dbReference>